<dbReference type="GO" id="GO:0003700">
    <property type="term" value="F:DNA-binding transcription factor activity"/>
    <property type="evidence" value="ECO:0007669"/>
    <property type="project" value="InterPro"/>
</dbReference>
<dbReference type="InterPro" id="IPR001005">
    <property type="entry name" value="SANT/Myb"/>
</dbReference>
<protein>
    <submittedName>
        <fullName evidence="9">Uncharacterized protein</fullName>
    </submittedName>
</protein>
<dbReference type="FunFam" id="1.10.10.60:FF:000107">
    <property type="entry name" value="MYB transcription factor"/>
    <property type="match status" value="1"/>
</dbReference>
<accession>A0AAD8WEI2</accession>
<evidence type="ECO:0000256" key="6">
    <source>
        <dbReference type="ARBA" id="ARBA00023242"/>
    </source>
</evidence>
<proteinExistence type="predicted"/>
<evidence type="ECO:0000256" key="4">
    <source>
        <dbReference type="ARBA" id="ARBA00023125"/>
    </source>
</evidence>
<comment type="subcellular location">
    <subcellularLocation>
        <location evidence="1">Nucleus</location>
    </subcellularLocation>
</comment>
<dbReference type="Gene3D" id="1.10.10.60">
    <property type="entry name" value="Homeodomain-like"/>
    <property type="match status" value="2"/>
</dbReference>
<dbReference type="InterPro" id="IPR009057">
    <property type="entry name" value="Homeodomain-like_sf"/>
</dbReference>
<dbReference type="FunFam" id="1.10.10.60:FF:000011">
    <property type="entry name" value="Myb transcription factor"/>
    <property type="match status" value="1"/>
</dbReference>
<evidence type="ECO:0000256" key="1">
    <source>
        <dbReference type="ARBA" id="ARBA00004123"/>
    </source>
</evidence>
<dbReference type="InterPro" id="IPR017930">
    <property type="entry name" value="Myb_dom"/>
</dbReference>
<dbReference type="PROSITE" id="PS50090">
    <property type="entry name" value="MYB_LIKE"/>
    <property type="match status" value="2"/>
</dbReference>
<dbReference type="PROSITE" id="PS51294">
    <property type="entry name" value="HTH_MYB"/>
    <property type="match status" value="2"/>
</dbReference>
<keyword evidence="3" id="KW-0805">Transcription regulation</keyword>
<comment type="caution">
    <text evidence="9">The sequence shown here is derived from an EMBL/GenBank/DDBJ whole genome shotgun (WGS) entry which is preliminary data.</text>
</comment>
<evidence type="ECO:0000256" key="3">
    <source>
        <dbReference type="ARBA" id="ARBA00023015"/>
    </source>
</evidence>
<dbReference type="GO" id="GO:0043565">
    <property type="term" value="F:sequence-specific DNA binding"/>
    <property type="evidence" value="ECO:0007669"/>
    <property type="project" value="InterPro"/>
</dbReference>
<dbReference type="SUPFAM" id="SSF46689">
    <property type="entry name" value="Homeodomain-like"/>
    <property type="match status" value="1"/>
</dbReference>
<organism evidence="9 10">
    <name type="scientific">Lolium multiflorum</name>
    <name type="common">Italian ryegrass</name>
    <name type="synonym">Lolium perenne subsp. multiflorum</name>
    <dbReference type="NCBI Taxonomy" id="4521"/>
    <lineage>
        <taxon>Eukaryota</taxon>
        <taxon>Viridiplantae</taxon>
        <taxon>Streptophyta</taxon>
        <taxon>Embryophyta</taxon>
        <taxon>Tracheophyta</taxon>
        <taxon>Spermatophyta</taxon>
        <taxon>Magnoliopsida</taxon>
        <taxon>Liliopsida</taxon>
        <taxon>Poales</taxon>
        <taxon>Poaceae</taxon>
        <taxon>BOP clade</taxon>
        <taxon>Pooideae</taxon>
        <taxon>Poodae</taxon>
        <taxon>Poeae</taxon>
        <taxon>Poeae Chloroplast Group 2 (Poeae type)</taxon>
        <taxon>Loliodinae</taxon>
        <taxon>Loliinae</taxon>
        <taxon>Lolium</taxon>
    </lineage>
</organism>
<evidence type="ECO:0000259" key="8">
    <source>
        <dbReference type="PROSITE" id="PS51294"/>
    </source>
</evidence>
<keyword evidence="6" id="KW-0539">Nucleus</keyword>
<dbReference type="Proteomes" id="UP001231189">
    <property type="component" value="Unassembled WGS sequence"/>
</dbReference>
<evidence type="ECO:0000259" key="7">
    <source>
        <dbReference type="PROSITE" id="PS50090"/>
    </source>
</evidence>
<feature type="domain" description="Myb-like" evidence="7">
    <location>
        <begin position="16"/>
        <end position="68"/>
    </location>
</feature>
<evidence type="ECO:0000313" key="10">
    <source>
        <dbReference type="Proteomes" id="UP001231189"/>
    </source>
</evidence>
<feature type="domain" description="Myb-like" evidence="7">
    <location>
        <begin position="69"/>
        <end position="119"/>
    </location>
</feature>
<dbReference type="EMBL" id="JAUUTY010000004">
    <property type="protein sequence ID" value="KAK1651212.1"/>
    <property type="molecule type" value="Genomic_DNA"/>
</dbReference>
<dbReference type="CDD" id="cd00167">
    <property type="entry name" value="SANT"/>
    <property type="match status" value="2"/>
</dbReference>
<keyword evidence="10" id="KW-1185">Reference proteome</keyword>
<dbReference type="SMART" id="SM00717">
    <property type="entry name" value="SANT"/>
    <property type="match status" value="2"/>
</dbReference>
<keyword evidence="5" id="KW-0804">Transcription</keyword>
<dbReference type="InterPro" id="IPR044676">
    <property type="entry name" value="EOBI/EOBII-like_plant"/>
</dbReference>
<evidence type="ECO:0000256" key="5">
    <source>
        <dbReference type="ARBA" id="ARBA00023163"/>
    </source>
</evidence>
<dbReference type="AlphaFoldDB" id="A0AAD8WEI2"/>
<dbReference type="GO" id="GO:0005634">
    <property type="term" value="C:nucleus"/>
    <property type="evidence" value="ECO:0007669"/>
    <property type="project" value="UniProtKB-SubCell"/>
</dbReference>
<dbReference type="PANTHER" id="PTHR45675">
    <property type="entry name" value="MYB TRANSCRIPTION FACTOR-RELATED-RELATED"/>
    <property type="match status" value="1"/>
</dbReference>
<sequence>METIWMEQPCGRAASAVELRRGPWTVEEDALLAGYVGAHGEGRWNELAVAAGLRRTGKSCRLRWLNYLRPDVRRGDFTPREQLLILELHFRWGNRWSKIAGEMPGRTDNEIKNYWRTRVQKHAKQLNCDVDSKQFHDVMRHVWMPRLLERIQATSTPTPSLELEHGEPLPMYRQSVASNSPLAACSGTGMCHSSSSWAGSSASLEVQFPSNQLVMNAGGAAGWPGSEQCGSGSEDIFDQSWLELLARACDDGAESVLFPDFELGDTTTDAKNGCCSSCAAVHPSLAFLVRHPAGQEILGLRGQPLGHVWYRVGVRDPMHRREKRRCLACVRFGLETREGTRARGGGGGDALLWSLTDLGARPRSKPACIFYFF</sequence>
<dbReference type="PANTHER" id="PTHR45675:SF6">
    <property type="entry name" value="OS01G0298400 PROTEIN"/>
    <property type="match status" value="1"/>
</dbReference>
<keyword evidence="4" id="KW-0238">DNA-binding</keyword>
<feature type="domain" description="HTH myb-type" evidence="8">
    <location>
        <begin position="73"/>
        <end position="123"/>
    </location>
</feature>
<feature type="domain" description="HTH myb-type" evidence="8">
    <location>
        <begin position="16"/>
        <end position="72"/>
    </location>
</feature>
<reference evidence="9" key="1">
    <citation type="submission" date="2023-07" db="EMBL/GenBank/DDBJ databases">
        <title>A chromosome-level genome assembly of Lolium multiflorum.</title>
        <authorList>
            <person name="Chen Y."/>
            <person name="Copetti D."/>
            <person name="Kolliker R."/>
            <person name="Studer B."/>
        </authorList>
    </citation>
    <scope>NUCLEOTIDE SEQUENCE</scope>
    <source>
        <strain evidence="9">02402/16</strain>
        <tissue evidence="9">Leaf</tissue>
    </source>
</reference>
<keyword evidence="2" id="KW-0677">Repeat</keyword>
<evidence type="ECO:0000256" key="2">
    <source>
        <dbReference type="ARBA" id="ARBA00022737"/>
    </source>
</evidence>
<gene>
    <name evidence="9" type="ORF">QYE76_069017</name>
</gene>
<evidence type="ECO:0000313" key="9">
    <source>
        <dbReference type="EMBL" id="KAK1651212.1"/>
    </source>
</evidence>
<name>A0AAD8WEI2_LOLMU</name>
<dbReference type="Pfam" id="PF00249">
    <property type="entry name" value="Myb_DNA-binding"/>
    <property type="match status" value="2"/>
</dbReference>